<reference evidence="2" key="2">
    <citation type="journal article" date="2019" name="IMA Fungus">
        <title>Genome sequencing and comparison of five Tilletia species to identify candidate genes for the detection of regulated species infecting wheat.</title>
        <authorList>
            <person name="Nguyen H.D.T."/>
            <person name="Sultana T."/>
            <person name="Kesanakurti P."/>
            <person name="Hambleton S."/>
        </authorList>
    </citation>
    <scope>NUCLEOTIDE SEQUENCE</scope>
    <source>
        <strain evidence="2">DAOMC 236416</strain>
    </source>
</reference>
<feature type="region of interest" description="Disordered" evidence="1">
    <location>
        <begin position="29"/>
        <end position="216"/>
    </location>
</feature>
<feature type="compositionally biased region" description="Low complexity" evidence="1">
    <location>
        <begin position="174"/>
        <end position="184"/>
    </location>
</feature>
<feature type="compositionally biased region" description="Low complexity" evidence="1">
    <location>
        <begin position="191"/>
        <end position="212"/>
    </location>
</feature>
<dbReference type="InterPro" id="IPR011948">
    <property type="entry name" value="Dullard_phosphatase"/>
</dbReference>
<proteinExistence type="predicted"/>
<protein>
    <submittedName>
        <fullName evidence="2">Uncharacterized protein</fullName>
    </submittedName>
</protein>
<dbReference type="AlphaFoldDB" id="A0A177T7U0"/>
<comment type="caution">
    <text evidence="2">The sequence shown here is derived from an EMBL/GenBank/DDBJ whole genome shotgun (WGS) entry which is preliminary data.</text>
</comment>
<sequence length="694" mass="71612">MASTSSSPTTGGPSPLANIITQVPQSANTFASSAAARPVKIKKKKQQDSAPNKPRKSTTTTTTAITTPTVAPTADTTAQNATTTTPLTPAEAAAQAAANMQAKQQQQQALAPPRTTSKQQPRKPSSTATASATAATRSTSASTTTTTTAAAAPTTATPAATSTPTAAPTPAPPTTRSQAYTTTAPKEKAATPKPSLTPAEAAAKAKSTTTATQNKPKFMRRFIAIITCSSPSHMVSPSDDSARTLTGGNASSSTKKSYEAGTASTLDGPATTAKSPATAAAPATAAKEINEKSTLKPPSAALQPPTTPTKSSTLSVPATNGHLTPSSSSSSALLASGANAPPSPSPSTIAGGTRLPREETGDVTSGAVVPPGASYVHSGTAGPGNMFRLASAVDGVPSLGIIAAVAGTGKDEAGLGVPITPGATPRQSLLATPEVAAAAAAATASAAAAAGGSEQSEELETEDEDEMDDEEDEDDGAHLDEDEYELSEEALEEQRLIAQGGNGIPVDEDGNPQPLLSPIIEKDSGRKCLVLDLDETLVHSSFKMIHNADFIVPVEIEGHSHSVYVIKRPGVDEFMRRMGELYEVVVFTASLSKYADPVLDMLDIHRVVRHRLFRESCFNHKGNYVKDLSQLGRPIGETLILDNSPASYIFHPNNAVPISSWFNDPHDTELVDLCEFLRDLSVVDDVRTVLDGAL</sequence>
<organism evidence="2 3">
    <name type="scientific">Tilletia indica</name>
    <dbReference type="NCBI Taxonomy" id="43049"/>
    <lineage>
        <taxon>Eukaryota</taxon>
        <taxon>Fungi</taxon>
        <taxon>Dikarya</taxon>
        <taxon>Basidiomycota</taxon>
        <taxon>Ustilaginomycotina</taxon>
        <taxon>Exobasidiomycetes</taxon>
        <taxon>Tilletiales</taxon>
        <taxon>Tilletiaceae</taxon>
        <taxon>Tilletia</taxon>
    </lineage>
</organism>
<dbReference type="SMART" id="SM00577">
    <property type="entry name" value="CPDc"/>
    <property type="match status" value="1"/>
</dbReference>
<dbReference type="GO" id="GO:0016791">
    <property type="term" value="F:phosphatase activity"/>
    <property type="evidence" value="ECO:0007669"/>
    <property type="project" value="InterPro"/>
</dbReference>
<dbReference type="InterPro" id="IPR023214">
    <property type="entry name" value="HAD_sf"/>
</dbReference>
<accession>A0A177T7U0</accession>
<evidence type="ECO:0000313" key="3">
    <source>
        <dbReference type="Proteomes" id="UP000077521"/>
    </source>
</evidence>
<dbReference type="Gene3D" id="3.40.50.1000">
    <property type="entry name" value="HAD superfamily/HAD-like"/>
    <property type="match status" value="1"/>
</dbReference>
<dbReference type="Pfam" id="PF03031">
    <property type="entry name" value="NIF"/>
    <property type="match status" value="1"/>
</dbReference>
<feature type="compositionally biased region" description="Low complexity" evidence="1">
    <location>
        <begin position="124"/>
        <end position="166"/>
    </location>
</feature>
<dbReference type="CDD" id="cd07521">
    <property type="entry name" value="HAD_FCP1-like"/>
    <property type="match status" value="1"/>
</dbReference>
<dbReference type="PROSITE" id="PS50969">
    <property type="entry name" value="FCP1"/>
    <property type="match status" value="1"/>
</dbReference>
<keyword evidence="3" id="KW-1185">Reference proteome</keyword>
<dbReference type="GO" id="GO:1904262">
    <property type="term" value="P:negative regulation of TORC1 signaling"/>
    <property type="evidence" value="ECO:0007669"/>
    <property type="project" value="UniProtKB-ARBA"/>
</dbReference>
<feature type="compositionally biased region" description="Low complexity" evidence="1">
    <location>
        <begin position="269"/>
        <end position="287"/>
    </location>
</feature>
<dbReference type="FunFam" id="3.40.50.1000:FF:000043">
    <property type="entry name" value="General stress response phosphoprotein phosphatase Psr1/2"/>
    <property type="match status" value="1"/>
</dbReference>
<dbReference type="InterPro" id="IPR050365">
    <property type="entry name" value="TIM50"/>
</dbReference>
<dbReference type="Proteomes" id="UP000077521">
    <property type="component" value="Unassembled WGS sequence"/>
</dbReference>
<dbReference type="InterPro" id="IPR036412">
    <property type="entry name" value="HAD-like_sf"/>
</dbReference>
<dbReference type="GO" id="GO:0009651">
    <property type="term" value="P:response to salt stress"/>
    <property type="evidence" value="ECO:0007669"/>
    <property type="project" value="UniProtKB-ARBA"/>
</dbReference>
<dbReference type="PANTHER" id="PTHR12210">
    <property type="entry name" value="DULLARD PROTEIN PHOSPHATASE"/>
    <property type="match status" value="1"/>
</dbReference>
<gene>
    <name evidence="2" type="ORF">A4X13_0g3830</name>
</gene>
<dbReference type="NCBIfam" id="TIGR02251">
    <property type="entry name" value="HIF-SF_euk"/>
    <property type="match status" value="1"/>
</dbReference>
<dbReference type="GO" id="GO:0045944">
    <property type="term" value="P:positive regulation of transcription by RNA polymerase II"/>
    <property type="evidence" value="ECO:0007669"/>
    <property type="project" value="UniProtKB-ARBA"/>
</dbReference>
<feature type="region of interest" description="Disordered" evidence="1">
    <location>
        <begin position="446"/>
        <end position="477"/>
    </location>
</feature>
<evidence type="ECO:0000256" key="1">
    <source>
        <dbReference type="SAM" id="MobiDB-lite"/>
    </source>
</evidence>
<evidence type="ECO:0000313" key="2">
    <source>
        <dbReference type="EMBL" id="KAE8251831.1"/>
    </source>
</evidence>
<dbReference type="SUPFAM" id="SSF56784">
    <property type="entry name" value="HAD-like"/>
    <property type="match status" value="1"/>
</dbReference>
<feature type="compositionally biased region" description="Low complexity" evidence="1">
    <location>
        <begin position="58"/>
        <end position="116"/>
    </location>
</feature>
<feature type="region of interest" description="Disordered" evidence="1">
    <location>
        <begin position="231"/>
        <end position="369"/>
    </location>
</feature>
<dbReference type="EMBL" id="LWDF02000229">
    <property type="protein sequence ID" value="KAE8251831.1"/>
    <property type="molecule type" value="Genomic_DNA"/>
</dbReference>
<feature type="compositionally biased region" description="Acidic residues" evidence="1">
    <location>
        <begin position="455"/>
        <end position="477"/>
    </location>
</feature>
<dbReference type="InterPro" id="IPR004274">
    <property type="entry name" value="FCP1_dom"/>
</dbReference>
<feature type="compositionally biased region" description="Low complexity" evidence="1">
    <location>
        <begin position="308"/>
        <end position="353"/>
    </location>
</feature>
<dbReference type="GO" id="GO:0034198">
    <property type="term" value="P:cellular response to amino acid starvation"/>
    <property type="evidence" value="ECO:0007669"/>
    <property type="project" value="UniProtKB-ARBA"/>
</dbReference>
<name>A0A177T7U0_9BASI</name>
<feature type="compositionally biased region" description="Polar residues" evidence="1">
    <location>
        <begin position="231"/>
        <end position="255"/>
    </location>
</feature>
<reference evidence="2" key="1">
    <citation type="submission" date="2016-04" db="EMBL/GenBank/DDBJ databases">
        <authorList>
            <person name="Nguyen H.D."/>
            <person name="Samba Siva P."/>
            <person name="Cullis J."/>
            <person name="Levesque C.A."/>
            <person name="Hambleton S."/>
        </authorList>
    </citation>
    <scope>NUCLEOTIDE SEQUENCE</scope>
    <source>
        <strain evidence="2">DAOMC 236416</strain>
    </source>
</reference>